<dbReference type="InterPro" id="IPR027417">
    <property type="entry name" value="P-loop_NTPase"/>
</dbReference>
<dbReference type="InterPro" id="IPR050055">
    <property type="entry name" value="EF-Tu_GTPase"/>
</dbReference>
<protein>
    <recommendedName>
        <fullName evidence="2">Tr-type G domain-containing protein</fullName>
    </recommendedName>
</protein>
<dbReference type="GO" id="GO:0005525">
    <property type="term" value="F:GTP binding"/>
    <property type="evidence" value="ECO:0007669"/>
    <property type="project" value="InterPro"/>
</dbReference>
<reference evidence="3 4" key="1">
    <citation type="journal article" date="2018" name="PLoS Genet.">
        <title>Repeat elements organise 3D genome structure and mediate transcription in the filamentous fungus Epichloe festucae.</title>
        <authorList>
            <person name="Winter D.J."/>
            <person name="Ganley A.R.D."/>
            <person name="Young C.A."/>
            <person name="Liachko I."/>
            <person name="Schardl C.L."/>
            <person name="Dupont P.Y."/>
            <person name="Berry D."/>
            <person name="Ram A."/>
            <person name="Scott B."/>
            <person name="Cox M.P."/>
        </authorList>
    </citation>
    <scope>NUCLEOTIDE SEQUENCE [LARGE SCALE GENOMIC DNA]</scope>
    <source>
        <strain evidence="3 4">Fl1</strain>
    </source>
</reference>
<organism evidence="3 4">
    <name type="scientific">Epichloe festucae (strain Fl1)</name>
    <dbReference type="NCBI Taxonomy" id="877507"/>
    <lineage>
        <taxon>Eukaryota</taxon>
        <taxon>Fungi</taxon>
        <taxon>Dikarya</taxon>
        <taxon>Ascomycota</taxon>
        <taxon>Pezizomycotina</taxon>
        <taxon>Sordariomycetes</taxon>
        <taxon>Hypocreomycetidae</taxon>
        <taxon>Hypocreales</taxon>
        <taxon>Clavicipitaceae</taxon>
        <taxon>Epichloe</taxon>
    </lineage>
</organism>
<dbReference type="SUPFAM" id="SSF52540">
    <property type="entry name" value="P-loop containing nucleoside triphosphate hydrolases"/>
    <property type="match status" value="1"/>
</dbReference>
<feature type="compositionally biased region" description="Low complexity" evidence="1">
    <location>
        <begin position="302"/>
        <end position="320"/>
    </location>
</feature>
<dbReference type="OrthoDB" id="5342685at2759"/>
<feature type="region of interest" description="Disordered" evidence="1">
    <location>
        <begin position="1"/>
        <end position="43"/>
    </location>
</feature>
<feature type="domain" description="Tr-type G" evidence="2">
    <location>
        <begin position="300"/>
        <end position="559"/>
    </location>
</feature>
<accession>A0A7S9PV22</accession>
<dbReference type="Proteomes" id="UP000594364">
    <property type="component" value="Chromosome 3"/>
</dbReference>
<dbReference type="AlphaFoldDB" id="A0A7S9PV22"/>
<feature type="compositionally biased region" description="Polar residues" evidence="1">
    <location>
        <begin position="17"/>
        <end position="38"/>
    </location>
</feature>
<evidence type="ECO:0000313" key="3">
    <source>
        <dbReference type="EMBL" id="QPG99104.1"/>
    </source>
</evidence>
<dbReference type="GO" id="GO:0003746">
    <property type="term" value="F:translation elongation factor activity"/>
    <property type="evidence" value="ECO:0007669"/>
    <property type="project" value="TreeGrafter"/>
</dbReference>
<sequence>MASIFTYDPDPPRISSPWLTSENANTPRRSPHDSTSPGLLSEYGVKKLRAEPQEGPTEYKLHLLLRPRRSYMSMSTIDVLNDSSQSARARDLHDATPPALSTPASSNQPRRERLKHLTTQLLWRLQQSSPYHSTSSKELIVPKLPEDNLDLKSSIKLEPLVPGIEESRGALYEIGVSDDGTLVGLTKDEMGESLITLRVMAASLGCTVEVVRMIIVGKCEWEEMTELADGEAQEAGAAIRHGTLWVAEALVMPDLGIRKTKCTGCDRAGSSLLETAETETTLPEPISLPSRGSSPTPQLRITLTGPTTSGKSSLLGTLSTGTLDNGRGKSRLSLLKHRHEMISGVTSSIAQELVGYKDDLILNFSQANIGSWVDIHDCAENGRLVFLSDSGGHPRFRRTLLRGLMNWAPHWSILCIAGDASEDDLTSVKVTSSARDFLSNSTAETHLVHAHLNLVLKLDVPMAIVITKLDLASKQSLQKTMTSLLDTIKAAGRVPKILQPDQVQHDDLRRIPATDLSKVENLVQSISESHTFTSHVPIVLTSAVKGTGMGLVHALLSKLPLPPAPTSRDYIGMALNPEQPSCLFHIDDTFSLPSSYCALATGFEVPAEQGVVVSGHVRFRSLSVGDKVVIGPFQPEDEDSLDFRVAMEDRLSPGSYGLSISHPSSSELARISMNNVVSASAIPGEWHKAQIVSIRNLRLPVLNLEAGQAGSVGVAFEPRPNAKSSAFTSSPRVRRGMVLAISPKHMLDTKLSLQAASGFTALFQEPTICSLTIGSFVNVYVASVRAAARVLRVSRHQLTHTSISGEYDDADDMFGLGSDIESVEDAKENPGKWCSEVSLELLHSREWIEMGSKVFILEGGSQHGSGLEGFVGKVVEIVD</sequence>
<feature type="region of interest" description="Disordered" evidence="1">
    <location>
        <begin position="82"/>
        <end position="111"/>
    </location>
</feature>
<evidence type="ECO:0000313" key="4">
    <source>
        <dbReference type="Proteomes" id="UP000594364"/>
    </source>
</evidence>
<keyword evidence="4" id="KW-1185">Reference proteome</keyword>
<dbReference type="Gene3D" id="3.40.50.300">
    <property type="entry name" value="P-loop containing nucleotide triphosphate hydrolases"/>
    <property type="match status" value="1"/>
</dbReference>
<evidence type="ECO:0000256" key="1">
    <source>
        <dbReference type="SAM" id="MobiDB-lite"/>
    </source>
</evidence>
<dbReference type="GO" id="GO:0003924">
    <property type="term" value="F:GTPase activity"/>
    <property type="evidence" value="ECO:0007669"/>
    <property type="project" value="InterPro"/>
</dbReference>
<proteinExistence type="predicted"/>
<dbReference type="InterPro" id="IPR000795">
    <property type="entry name" value="T_Tr_GTP-bd_dom"/>
</dbReference>
<feature type="region of interest" description="Disordered" evidence="1">
    <location>
        <begin position="277"/>
        <end position="320"/>
    </location>
</feature>
<dbReference type="PANTHER" id="PTHR43721">
    <property type="entry name" value="ELONGATION FACTOR TU-RELATED"/>
    <property type="match status" value="1"/>
</dbReference>
<name>A0A7S9PV22_EPIFF</name>
<evidence type="ECO:0000259" key="2">
    <source>
        <dbReference type="Pfam" id="PF00009"/>
    </source>
</evidence>
<dbReference type="PANTHER" id="PTHR43721:SF30">
    <property type="entry name" value="TR-TYPE G DOMAIN-CONTAINING PROTEIN"/>
    <property type="match status" value="1"/>
</dbReference>
<gene>
    <name evidence="3" type="ORF">C2857_000938</name>
</gene>
<dbReference type="Pfam" id="PF00009">
    <property type="entry name" value="GTP_EFTU"/>
    <property type="match status" value="1"/>
</dbReference>
<feature type="compositionally biased region" description="Polar residues" evidence="1">
    <location>
        <begin position="290"/>
        <end position="301"/>
    </location>
</feature>
<dbReference type="EMBL" id="CP031387">
    <property type="protein sequence ID" value="QPG99104.1"/>
    <property type="molecule type" value="Genomic_DNA"/>
</dbReference>